<evidence type="ECO:0000313" key="3">
    <source>
        <dbReference type="EMBL" id="MDO9710377.1"/>
    </source>
</evidence>
<accession>A0ABT9E2H9</accession>
<dbReference type="PANTHER" id="PTHR33258">
    <property type="entry name" value="TRANSPOSASE INSL FOR INSERTION SEQUENCE ELEMENT IS186A-RELATED"/>
    <property type="match status" value="1"/>
</dbReference>
<organism evidence="3 4">
    <name type="scientific">Paracraurococcus lichenis</name>
    <dbReference type="NCBI Taxonomy" id="3064888"/>
    <lineage>
        <taxon>Bacteria</taxon>
        <taxon>Pseudomonadati</taxon>
        <taxon>Pseudomonadota</taxon>
        <taxon>Alphaproteobacteria</taxon>
        <taxon>Acetobacterales</taxon>
        <taxon>Roseomonadaceae</taxon>
        <taxon>Paracraurococcus</taxon>
    </lineage>
</organism>
<dbReference type="Proteomes" id="UP001243009">
    <property type="component" value="Unassembled WGS sequence"/>
</dbReference>
<feature type="region of interest" description="Disordered" evidence="1">
    <location>
        <begin position="251"/>
        <end position="270"/>
    </location>
</feature>
<evidence type="ECO:0000259" key="2">
    <source>
        <dbReference type="Pfam" id="PF01609"/>
    </source>
</evidence>
<dbReference type="EMBL" id="JAUTWS010000017">
    <property type="protein sequence ID" value="MDO9710377.1"/>
    <property type="molecule type" value="Genomic_DNA"/>
</dbReference>
<feature type="domain" description="Transposase IS4-like" evidence="2">
    <location>
        <begin position="118"/>
        <end position="342"/>
    </location>
</feature>
<gene>
    <name evidence="3" type="ORF">Q7A36_18625</name>
</gene>
<dbReference type="RefSeq" id="WP_305105240.1">
    <property type="nucleotide sequence ID" value="NZ_JAUTWS010000017.1"/>
</dbReference>
<evidence type="ECO:0000256" key="1">
    <source>
        <dbReference type="SAM" id="MobiDB-lite"/>
    </source>
</evidence>
<dbReference type="Gene3D" id="3.90.350.10">
    <property type="entry name" value="Transposase Inhibitor Protein From Tn5, Chain A, domain 1"/>
    <property type="match status" value="1"/>
</dbReference>
<dbReference type="Pfam" id="PF01609">
    <property type="entry name" value="DDE_Tnp_1"/>
    <property type="match status" value="1"/>
</dbReference>
<dbReference type="InterPro" id="IPR012337">
    <property type="entry name" value="RNaseH-like_sf"/>
</dbReference>
<keyword evidence="4" id="KW-1185">Reference proteome</keyword>
<protein>
    <submittedName>
        <fullName evidence="3">Transposase</fullName>
    </submittedName>
</protein>
<proteinExistence type="predicted"/>
<sequence length="359" mass="38356">MRTLSPSGCDWSSVVATTAAVVDLEATARSSGALRRARKIRRAEELLRLALLYGPGGLSLSGAAAAGDAGIACLSDKAVLGRLRRCGDWLALILARLLAARRGLPAAAAEGAGVHLALVDSTVICRPGSTGSDWRLQARYDPARGRFVDLSLGPGQQAERVDRTAFEAGTTTVVDRGYGRARDIRAAITAGSDIVSRIGWRSLALLDLAGQRFDLMAHLPQGQAPVEHPVRLRDLDRPLRLVIARIPPEKQAEPQRRLARRASRKGQTTQPGTAIAAGYLMLLTSLPATTTPEQVVTLYRSRWQVELGFKRLKTLGRLDALPASDPDLARSWLLAHLIAAVLTEDIATAILAFPPSAAA</sequence>
<name>A0ABT9E2H9_9PROT</name>
<dbReference type="PANTHER" id="PTHR33258:SF1">
    <property type="entry name" value="TRANSPOSASE INSL FOR INSERTION SEQUENCE ELEMENT IS186A-RELATED"/>
    <property type="match status" value="1"/>
</dbReference>
<evidence type="ECO:0000313" key="4">
    <source>
        <dbReference type="Proteomes" id="UP001243009"/>
    </source>
</evidence>
<reference evidence="3 4" key="1">
    <citation type="submission" date="2023-08" db="EMBL/GenBank/DDBJ databases">
        <title>The draft genome sequence of Paracraurococcus sp. LOR1-02.</title>
        <authorList>
            <person name="Kingkaew E."/>
            <person name="Tanasupawat S."/>
        </authorList>
    </citation>
    <scope>NUCLEOTIDE SEQUENCE [LARGE SCALE GENOMIC DNA]</scope>
    <source>
        <strain evidence="3 4">LOR1-02</strain>
    </source>
</reference>
<comment type="caution">
    <text evidence="3">The sequence shown here is derived from an EMBL/GenBank/DDBJ whole genome shotgun (WGS) entry which is preliminary data.</text>
</comment>
<dbReference type="SUPFAM" id="SSF53098">
    <property type="entry name" value="Ribonuclease H-like"/>
    <property type="match status" value="1"/>
</dbReference>
<dbReference type="InterPro" id="IPR002559">
    <property type="entry name" value="Transposase_11"/>
</dbReference>